<evidence type="ECO:0000256" key="10">
    <source>
        <dbReference type="ARBA" id="ARBA00041760"/>
    </source>
</evidence>
<evidence type="ECO:0000256" key="4">
    <source>
        <dbReference type="ARBA" id="ARBA00022833"/>
    </source>
</evidence>
<evidence type="ECO:0000256" key="2">
    <source>
        <dbReference type="ARBA" id="ARBA00022723"/>
    </source>
</evidence>
<dbReference type="SMART" id="SM00552">
    <property type="entry name" value="ADEAMc"/>
    <property type="match status" value="1"/>
</dbReference>
<comment type="caution">
    <text evidence="14">The sequence shown here is derived from an EMBL/GenBank/DDBJ whole genome shotgun (WGS) entry which is preliminary data.</text>
</comment>
<evidence type="ECO:0000256" key="5">
    <source>
        <dbReference type="ARBA" id="ARBA00037026"/>
    </source>
</evidence>
<dbReference type="AlphaFoldDB" id="A0A8X6JX00"/>
<comment type="function">
    <text evidence="6">Specifically deaminates adenosine-37 to inosine in tRNA-Ala.</text>
</comment>
<dbReference type="PANTHER" id="PTHR46516:SF1">
    <property type="entry name" value="TRNA-SPECIFIC ADENOSINE DEAMINASE 1"/>
    <property type="match status" value="1"/>
</dbReference>
<dbReference type="EC" id="3.5.4.34" evidence="8"/>
<dbReference type="Pfam" id="PF02137">
    <property type="entry name" value="A_deamin"/>
    <property type="match status" value="1"/>
</dbReference>
<dbReference type="OrthoDB" id="416253at2759"/>
<comment type="cofactor">
    <cofactor evidence="5">
        <name>1D-myo-inositol hexakisphosphate</name>
        <dbReference type="ChEBI" id="CHEBI:58130"/>
    </cofactor>
</comment>
<gene>
    <name evidence="14" type="primary">adat1</name>
    <name evidence="14" type="ORF">TNIN_20361</name>
</gene>
<evidence type="ECO:0000256" key="12">
    <source>
        <dbReference type="SAM" id="MobiDB-lite"/>
    </source>
</evidence>
<sequence length="436" mass="49627">MDSSEFSDKVSELCYEKFKTLPKRGKPQIDKEWTLLAAVVMEYPTQTLKIVSLTTGTKCLGYSELSDKGDVIFDSHAEVLARRGFIKFVMYHMLSLLQKKDSDVLHFDEMQRKFTLKSGIKFHLFISHVPCGDAAIFPKHSITKQHQSTEKQHRNDDGESYPKKFKPDMRNDINVDSEPDSSLCSLSDIHRTGAKCVEGENQDPKVPGKDFHITGVLRTKPGRGDPTWSMSCSDKIALWNICGIQGALLSCFLTHPIYLSSLIFGKCPFDVKAVHRAIVERLSSLTSLPPQYHINRPAIFLSSLEFEYSKNKMHEIDPTAAPCPTSIIWCDIPNFLEVSVNGRKQGITKKNINKPTSRISICKILLLENFLEIRTLLCGNEAEPQRGAENRLTYLECKHKAKSYQEAKLAVWKIFDKWKKKPDHLQTFLPFSNKKE</sequence>
<evidence type="ECO:0000256" key="6">
    <source>
        <dbReference type="ARBA" id="ARBA00037784"/>
    </source>
</evidence>
<feature type="domain" description="A to I editase" evidence="13">
    <location>
        <begin position="52"/>
        <end position="428"/>
    </location>
</feature>
<dbReference type="PROSITE" id="PS50141">
    <property type="entry name" value="A_DEAMIN_EDITASE"/>
    <property type="match status" value="1"/>
</dbReference>
<evidence type="ECO:0000313" key="14">
    <source>
        <dbReference type="EMBL" id="GFS41920.1"/>
    </source>
</evidence>
<dbReference type="GO" id="GO:0046872">
    <property type="term" value="F:metal ion binding"/>
    <property type="evidence" value="ECO:0007669"/>
    <property type="project" value="UniProtKB-KW"/>
</dbReference>
<dbReference type="InterPro" id="IPR002466">
    <property type="entry name" value="A_deamin"/>
</dbReference>
<evidence type="ECO:0000256" key="8">
    <source>
        <dbReference type="ARBA" id="ARBA00038940"/>
    </source>
</evidence>
<comment type="catalytic activity">
    <reaction evidence="11">
        <text>adenosine(37) in tRNA(Ala) + H2O + H(+) = inosine(37) in tRNA(Ala) + NH4(+)</text>
        <dbReference type="Rhea" id="RHEA:50968"/>
        <dbReference type="Rhea" id="RHEA-COMP:12855"/>
        <dbReference type="Rhea" id="RHEA-COMP:12856"/>
        <dbReference type="ChEBI" id="CHEBI:15377"/>
        <dbReference type="ChEBI" id="CHEBI:15378"/>
        <dbReference type="ChEBI" id="CHEBI:28938"/>
        <dbReference type="ChEBI" id="CHEBI:74411"/>
        <dbReference type="ChEBI" id="CHEBI:82852"/>
        <dbReference type="EC" id="3.5.4.34"/>
    </reaction>
</comment>
<dbReference type="Proteomes" id="UP000886998">
    <property type="component" value="Unassembled WGS sequence"/>
</dbReference>
<keyword evidence="4" id="KW-0862">Zinc</keyword>
<evidence type="ECO:0000256" key="11">
    <source>
        <dbReference type="ARBA" id="ARBA00047635"/>
    </source>
</evidence>
<dbReference type="GO" id="GO:0008033">
    <property type="term" value="P:tRNA processing"/>
    <property type="evidence" value="ECO:0007669"/>
    <property type="project" value="UniProtKB-KW"/>
</dbReference>
<feature type="region of interest" description="Disordered" evidence="12">
    <location>
        <begin position="143"/>
        <end position="172"/>
    </location>
</feature>
<evidence type="ECO:0000256" key="9">
    <source>
        <dbReference type="ARBA" id="ARBA00040502"/>
    </source>
</evidence>
<dbReference type="PANTHER" id="PTHR46516">
    <property type="entry name" value="TRNA-SPECIFIC ADENOSINE DEAMINASE 1"/>
    <property type="match status" value="1"/>
</dbReference>
<comment type="similarity">
    <text evidence="7">Belongs to the ADAT1 family.</text>
</comment>
<keyword evidence="3" id="KW-0378">Hydrolase</keyword>
<dbReference type="GO" id="GO:0043829">
    <property type="term" value="F:tRNA-specific adenosine-37 deaminase activity"/>
    <property type="evidence" value="ECO:0007669"/>
    <property type="project" value="UniProtKB-EC"/>
</dbReference>
<evidence type="ECO:0000256" key="3">
    <source>
        <dbReference type="ARBA" id="ARBA00022801"/>
    </source>
</evidence>
<dbReference type="GO" id="GO:0003723">
    <property type="term" value="F:RNA binding"/>
    <property type="evidence" value="ECO:0007669"/>
    <property type="project" value="InterPro"/>
</dbReference>
<keyword evidence="2" id="KW-0479">Metal-binding</keyword>
<evidence type="ECO:0000259" key="13">
    <source>
        <dbReference type="PROSITE" id="PS50141"/>
    </source>
</evidence>
<evidence type="ECO:0000256" key="1">
    <source>
        <dbReference type="ARBA" id="ARBA00022694"/>
    </source>
</evidence>
<organism evidence="14 15">
    <name type="scientific">Trichonephila inaurata madagascariensis</name>
    <dbReference type="NCBI Taxonomy" id="2747483"/>
    <lineage>
        <taxon>Eukaryota</taxon>
        <taxon>Metazoa</taxon>
        <taxon>Ecdysozoa</taxon>
        <taxon>Arthropoda</taxon>
        <taxon>Chelicerata</taxon>
        <taxon>Arachnida</taxon>
        <taxon>Araneae</taxon>
        <taxon>Araneomorphae</taxon>
        <taxon>Entelegynae</taxon>
        <taxon>Araneoidea</taxon>
        <taxon>Nephilidae</taxon>
        <taxon>Trichonephila</taxon>
        <taxon>Trichonephila inaurata</taxon>
    </lineage>
</organism>
<dbReference type="EMBL" id="BMAV01025495">
    <property type="protein sequence ID" value="GFS41920.1"/>
    <property type="molecule type" value="Genomic_DNA"/>
</dbReference>
<evidence type="ECO:0000256" key="7">
    <source>
        <dbReference type="ARBA" id="ARBA00038326"/>
    </source>
</evidence>
<protein>
    <recommendedName>
        <fullName evidence="9">tRNA-specific adenosine deaminase 1</fullName>
        <ecNumber evidence="8">3.5.4.34</ecNumber>
    </recommendedName>
    <alternativeName>
        <fullName evidence="10">tRNA-specific adenosine-37 deaminase</fullName>
    </alternativeName>
</protein>
<keyword evidence="15" id="KW-1185">Reference proteome</keyword>
<evidence type="ECO:0000313" key="15">
    <source>
        <dbReference type="Proteomes" id="UP000886998"/>
    </source>
</evidence>
<name>A0A8X6JX00_9ARAC</name>
<feature type="compositionally biased region" description="Basic and acidic residues" evidence="12">
    <location>
        <begin position="147"/>
        <end position="172"/>
    </location>
</feature>
<proteinExistence type="inferred from homology"/>
<keyword evidence="1" id="KW-0819">tRNA processing</keyword>
<accession>A0A8X6JX00</accession>
<reference evidence="14" key="1">
    <citation type="submission" date="2020-08" db="EMBL/GenBank/DDBJ databases">
        <title>Multicomponent nature underlies the extraordinary mechanical properties of spider dragline silk.</title>
        <authorList>
            <person name="Kono N."/>
            <person name="Nakamura H."/>
            <person name="Mori M."/>
            <person name="Yoshida Y."/>
            <person name="Ohtoshi R."/>
            <person name="Malay A.D."/>
            <person name="Moran D.A.P."/>
            <person name="Tomita M."/>
            <person name="Numata K."/>
            <person name="Arakawa K."/>
        </authorList>
    </citation>
    <scope>NUCLEOTIDE SEQUENCE</scope>
</reference>